<proteinExistence type="predicted"/>
<dbReference type="PROSITE" id="PS00927">
    <property type="entry name" value="TREHALASE_1"/>
    <property type="match status" value="1"/>
</dbReference>
<evidence type="ECO:0000313" key="5">
    <source>
        <dbReference type="Proteomes" id="UP000598971"/>
    </source>
</evidence>
<protein>
    <submittedName>
        <fullName evidence="4">Alpha,alpha-trehalase TreF</fullName>
    </submittedName>
</protein>
<organism evidence="4 5">
    <name type="scientific">Limnovirga soli</name>
    <dbReference type="NCBI Taxonomy" id="2656915"/>
    <lineage>
        <taxon>Bacteria</taxon>
        <taxon>Pseudomonadati</taxon>
        <taxon>Bacteroidota</taxon>
        <taxon>Chitinophagia</taxon>
        <taxon>Chitinophagales</taxon>
        <taxon>Chitinophagaceae</taxon>
        <taxon>Limnovirga</taxon>
    </lineage>
</organism>
<feature type="signal peptide" evidence="3">
    <location>
        <begin position="1"/>
        <end position="19"/>
    </location>
</feature>
<sequence length="516" mass="58513">MKKNIITLALLIICVAAEAQQMQTPDMVYGKLFTDVQMSRIFPDNKTFVDCIPKRNPKDIVADYLAATSNPAIKFSLKLFVDENFVVPAPPTEGFKTEANEEVKAHITRLWDALQRNADKPVAGSSLLPLPGAYIVPGGRFREIYYWDSYFTMLGLQESNRYDLMEDMINNFAALITTYGHIPNGNRSYYLSRSQPPFFAMMLQLLEEKKGTVVYALYKNALQKEYAYWMDKTSKTKHVVKMPDGSILNRYYDQDIRPRQESFYEDSLLGIKSANRKLLYKNLRTCAETGWDFSTRWFADGKSMASIQTTNLIPVDLNCLLYQLELTLGKASKETGNLVEMNYYNQLAAKRKTAINKYCYNKTQHWYYDYNITTKSLSKEKTIAGIQPLFFNVAPAANATAMVAVLQNDFVKAGGVVTTLKNSGQQWDAPNGWAPLEYMAIKGLDNYGFTTEAKDIAQRWVGLNVKVFKSTGKLMEKYNVTDTHLDAGGGEYPSQDGFGWTNGVLLKLMATYNIKE</sequence>
<accession>A0A8J8JW05</accession>
<evidence type="ECO:0000256" key="2">
    <source>
        <dbReference type="ARBA" id="ARBA00023295"/>
    </source>
</evidence>
<evidence type="ECO:0000256" key="1">
    <source>
        <dbReference type="ARBA" id="ARBA00022801"/>
    </source>
</evidence>
<dbReference type="RefSeq" id="WP_171609872.1">
    <property type="nucleotide sequence ID" value="NZ_WHPF01000021.1"/>
</dbReference>
<evidence type="ECO:0000313" key="4">
    <source>
        <dbReference type="EMBL" id="NNV57920.1"/>
    </source>
</evidence>
<dbReference type="PANTHER" id="PTHR23403:SF1">
    <property type="entry name" value="TREHALASE"/>
    <property type="match status" value="1"/>
</dbReference>
<keyword evidence="2" id="KW-0326">Glycosidase</keyword>
<dbReference type="InterPro" id="IPR018232">
    <property type="entry name" value="Glyco_hydro_37_CS"/>
</dbReference>
<dbReference type="AlphaFoldDB" id="A0A8J8JW05"/>
<reference evidence="4" key="1">
    <citation type="submission" date="2019-10" db="EMBL/GenBank/DDBJ databases">
        <title>Draft genome sequence of Panacibacter sp. KCS-6.</title>
        <authorList>
            <person name="Yim K.J."/>
        </authorList>
    </citation>
    <scope>NUCLEOTIDE SEQUENCE</scope>
    <source>
        <strain evidence="4">KCS-6</strain>
    </source>
</reference>
<dbReference type="Pfam" id="PF01204">
    <property type="entry name" value="Trehalase"/>
    <property type="match status" value="1"/>
</dbReference>
<comment type="caution">
    <text evidence="4">The sequence shown here is derived from an EMBL/GenBank/DDBJ whole genome shotgun (WGS) entry which is preliminary data.</text>
</comment>
<dbReference type="PANTHER" id="PTHR23403">
    <property type="entry name" value="TREHALASE"/>
    <property type="match status" value="1"/>
</dbReference>
<dbReference type="NCBIfam" id="NF009773">
    <property type="entry name" value="PRK13270.1"/>
    <property type="match status" value="1"/>
</dbReference>
<name>A0A8J8JW05_9BACT</name>
<dbReference type="EMBL" id="WHPF01000021">
    <property type="protein sequence ID" value="NNV57920.1"/>
    <property type="molecule type" value="Genomic_DNA"/>
</dbReference>
<keyword evidence="3" id="KW-0732">Signal</keyword>
<dbReference type="InterPro" id="IPR008928">
    <property type="entry name" value="6-hairpin_glycosidase_sf"/>
</dbReference>
<gene>
    <name evidence="4" type="primary">treF</name>
    <name evidence="4" type="ORF">GD597_20820</name>
</gene>
<feature type="chain" id="PRO_5035250213" evidence="3">
    <location>
        <begin position="20"/>
        <end position="516"/>
    </location>
</feature>
<dbReference type="Gene3D" id="1.50.10.10">
    <property type="match status" value="1"/>
</dbReference>
<keyword evidence="5" id="KW-1185">Reference proteome</keyword>
<dbReference type="GO" id="GO:0005993">
    <property type="term" value="P:trehalose catabolic process"/>
    <property type="evidence" value="ECO:0007669"/>
    <property type="project" value="TreeGrafter"/>
</dbReference>
<dbReference type="InterPro" id="IPR001661">
    <property type="entry name" value="Glyco_hydro_37"/>
</dbReference>
<dbReference type="PRINTS" id="PR00744">
    <property type="entry name" value="GLHYDRLASE37"/>
</dbReference>
<dbReference type="InterPro" id="IPR012341">
    <property type="entry name" value="6hp_glycosidase-like_sf"/>
</dbReference>
<dbReference type="PROSITE" id="PS00928">
    <property type="entry name" value="TREHALASE_2"/>
    <property type="match status" value="1"/>
</dbReference>
<keyword evidence="1" id="KW-0378">Hydrolase</keyword>
<dbReference type="SUPFAM" id="SSF48208">
    <property type="entry name" value="Six-hairpin glycosidases"/>
    <property type="match status" value="1"/>
</dbReference>
<evidence type="ECO:0000256" key="3">
    <source>
        <dbReference type="SAM" id="SignalP"/>
    </source>
</evidence>
<dbReference type="Proteomes" id="UP000598971">
    <property type="component" value="Unassembled WGS sequence"/>
</dbReference>
<dbReference type="GO" id="GO:0004555">
    <property type="term" value="F:alpha,alpha-trehalase activity"/>
    <property type="evidence" value="ECO:0007669"/>
    <property type="project" value="InterPro"/>
</dbReference>